<dbReference type="GO" id="GO:0046104">
    <property type="term" value="P:thymidine metabolic process"/>
    <property type="evidence" value="ECO:0007669"/>
    <property type="project" value="TreeGrafter"/>
</dbReference>
<dbReference type="Gene3D" id="3.40.50.300">
    <property type="entry name" value="P-loop containing nucleotide triphosphate hydrolases"/>
    <property type="match status" value="1"/>
</dbReference>
<dbReference type="GO" id="GO:0071897">
    <property type="term" value="P:DNA biosynthetic process"/>
    <property type="evidence" value="ECO:0007669"/>
    <property type="project" value="UniProtKB-KW"/>
</dbReference>
<keyword evidence="4 8" id="KW-0808">Transferase</keyword>
<evidence type="ECO:0000256" key="5">
    <source>
        <dbReference type="ARBA" id="ARBA00022741"/>
    </source>
</evidence>
<evidence type="ECO:0000256" key="3">
    <source>
        <dbReference type="ARBA" id="ARBA00022634"/>
    </source>
</evidence>
<keyword evidence="6 8" id="KW-0418">Kinase</keyword>
<evidence type="ECO:0000256" key="6">
    <source>
        <dbReference type="ARBA" id="ARBA00022777"/>
    </source>
</evidence>
<reference evidence="11" key="2">
    <citation type="submission" date="2016-01" db="EMBL/GenBank/DDBJ databases">
        <title>Draft Genome Sequence of Paenibacillus amylolyticus Heshi-A3 that Was Isolated from Fermented Rice Bran with Aging Salted Mackerel, Which Was Named Heshiko as Traditional Fermented Seafood in Japan.</title>
        <authorList>
            <person name="Akuzawa S."/>
            <person name="Nakagawa J."/>
            <person name="Kanekatsu T."/>
            <person name="Kubota E."/>
            <person name="Ohtake R."/>
            <person name="Suzuki T."/>
            <person name="Kanesaki Y."/>
        </authorList>
    </citation>
    <scope>NUCLEOTIDE SEQUENCE [LARGE SCALE GENOMIC DNA]</scope>
    <source>
        <strain evidence="11">Heshi-A3</strain>
    </source>
</reference>
<evidence type="ECO:0000256" key="7">
    <source>
        <dbReference type="ARBA" id="ARBA00022840"/>
    </source>
</evidence>
<gene>
    <name evidence="10" type="ORF">PAHA3_2073</name>
</gene>
<dbReference type="PANTHER" id="PTHR11441">
    <property type="entry name" value="THYMIDINE KINASE"/>
    <property type="match status" value="1"/>
</dbReference>
<sequence>METNIGRLIAFVGSVRSGKTKKLIDLYEEMMGDGVKVAVFKPFISSEREGDEFVRSREGDKAPARAVKYLSEIPSIVESERLEAILVDETQLFNQEEDGFIILEGLAMGGLEVYLFSLDVDSENNTFRYIGDILAHADEVHKLRTSCIKCGEEARVSKFVGIVKSDVIPYGEPDDYAPYCRFCYHGWNDRLEELRKTAQITVGGNGFFFTCDIEIERIMEIGYDIETLEDNLRTVDKILEFISKLKKAD</sequence>
<organism evidence="10 11">
    <name type="scientific">Paenibacillus amylolyticus</name>
    <dbReference type="NCBI Taxonomy" id="1451"/>
    <lineage>
        <taxon>Bacteria</taxon>
        <taxon>Bacillati</taxon>
        <taxon>Bacillota</taxon>
        <taxon>Bacilli</taxon>
        <taxon>Bacillales</taxon>
        <taxon>Paenibacillaceae</taxon>
        <taxon>Paenibacillus</taxon>
    </lineage>
</organism>
<dbReference type="Proteomes" id="UP000069697">
    <property type="component" value="Unassembled WGS sequence"/>
</dbReference>
<dbReference type="EC" id="2.7.1.21" evidence="2 8"/>
<dbReference type="Pfam" id="PF00265">
    <property type="entry name" value="TK"/>
    <property type="match status" value="1"/>
</dbReference>
<evidence type="ECO:0000256" key="2">
    <source>
        <dbReference type="ARBA" id="ARBA00012118"/>
    </source>
</evidence>
<comment type="catalytic activity">
    <reaction evidence="8">
        <text>thymidine + ATP = dTMP + ADP + H(+)</text>
        <dbReference type="Rhea" id="RHEA:19129"/>
        <dbReference type="ChEBI" id="CHEBI:15378"/>
        <dbReference type="ChEBI" id="CHEBI:17748"/>
        <dbReference type="ChEBI" id="CHEBI:30616"/>
        <dbReference type="ChEBI" id="CHEBI:63528"/>
        <dbReference type="ChEBI" id="CHEBI:456216"/>
        <dbReference type="EC" id="2.7.1.21"/>
    </reaction>
</comment>
<evidence type="ECO:0000256" key="9">
    <source>
        <dbReference type="RuleBase" id="RU004165"/>
    </source>
</evidence>
<protein>
    <recommendedName>
        <fullName evidence="2 8">Thymidine kinase</fullName>
        <ecNumber evidence="2 8">2.7.1.21</ecNumber>
    </recommendedName>
</protein>
<evidence type="ECO:0000313" key="11">
    <source>
        <dbReference type="Proteomes" id="UP000069697"/>
    </source>
</evidence>
<keyword evidence="7 8" id="KW-0067">ATP-binding</keyword>
<dbReference type="GO" id="GO:0005829">
    <property type="term" value="C:cytosol"/>
    <property type="evidence" value="ECO:0007669"/>
    <property type="project" value="TreeGrafter"/>
</dbReference>
<dbReference type="RefSeq" id="WP_062834618.1">
    <property type="nucleotide sequence ID" value="NZ_BCNV01000001.1"/>
</dbReference>
<dbReference type="GO" id="GO:0005524">
    <property type="term" value="F:ATP binding"/>
    <property type="evidence" value="ECO:0007669"/>
    <property type="project" value="UniProtKB-KW"/>
</dbReference>
<keyword evidence="5 8" id="KW-0547">Nucleotide-binding</keyword>
<dbReference type="InterPro" id="IPR027417">
    <property type="entry name" value="P-loop_NTPase"/>
</dbReference>
<dbReference type="AlphaFoldDB" id="A0A100VLK2"/>
<dbReference type="PANTHER" id="PTHR11441:SF0">
    <property type="entry name" value="THYMIDINE KINASE, CYTOSOLIC"/>
    <property type="match status" value="1"/>
</dbReference>
<dbReference type="EMBL" id="BCNV01000001">
    <property type="protein sequence ID" value="GAS81999.1"/>
    <property type="molecule type" value="Genomic_DNA"/>
</dbReference>
<evidence type="ECO:0000313" key="10">
    <source>
        <dbReference type="EMBL" id="GAS81999.1"/>
    </source>
</evidence>
<name>A0A100VLK2_PAEAM</name>
<dbReference type="SUPFAM" id="SSF52540">
    <property type="entry name" value="P-loop containing nucleoside triphosphate hydrolases"/>
    <property type="match status" value="1"/>
</dbReference>
<dbReference type="InterPro" id="IPR001267">
    <property type="entry name" value="Thymidine_kinase"/>
</dbReference>
<reference evidence="10 11" key="1">
    <citation type="journal article" date="2016" name="Genome Announc.">
        <title>Draft Genome Sequence of Paenibacillus amylolyticus Heshi-A3, Isolated from Fermented Rice Bran in a Japanese Fermented Seafood Dish.</title>
        <authorList>
            <person name="Akuzawa S."/>
            <person name="Nagaoka J."/>
            <person name="Kanekatsu M."/>
            <person name="Kubota E."/>
            <person name="Ohtake R."/>
            <person name="Suzuki T."/>
            <person name="Kanesaki Y."/>
        </authorList>
    </citation>
    <scope>NUCLEOTIDE SEQUENCE [LARGE SCALE GENOMIC DNA]</scope>
    <source>
        <strain evidence="10 11">Heshi-A3</strain>
    </source>
</reference>
<evidence type="ECO:0000256" key="4">
    <source>
        <dbReference type="ARBA" id="ARBA00022679"/>
    </source>
</evidence>
<evidence type="ECO:0000256" key="8">
    <source>
        <dbReference type="RuleBase" id="RU000544"/>
    </source>
</evidence>
<evidence type="ECO:0000256" key="1">
    <source>
        <dbReference type="ARBA" id="ARBA00007587"/>
    </source>
</evidence>
<keyword evidence="3 8" id="KW-0237">DNA synthesis</keyword>
<dbReference type="Gene3D" id="3.30.60.20">
    <property type="match status" value="1"/>
</dbReference>
<accession>A0A100VLK2</accession>
<comment type="caution">
    <text evidence="10">The sequence shown here is derived from an EMBL/GenBank/DDBJ whole genome shotgun (WGS) entry which is preliminary data.</text>
</comment>
<comment type="similarity">
    <text evidence="1 9">Belongs to the thymidine kinase family.</text>
</comment>
<proteinExistence type="inferred from homology"/>
<dbReference type="GO" id="GO:0004797">
    <property type="term" value="F:thymidine kinase activity"/>
    <property type="evidence" value="ECO:0007669"/>
    <property type="project" value="UniProtKB-EC"/>
</dbReference>